<proteinExistence type="predicted"/>
<evidence type="ECO:0000313" key="3">
    <source>
        <dbReference type="Proteomes" id="UP000527616"/>
    </source>
</evidence>
<organism evidence="2 3">
    <name type="scientific">Naumannella cuiyingiana</name>
    <dbReference type="NCBI Taxonomy" id="1347891"/>
    <lineage>
        <taxon>Bacteria</taxon>
        <taxon>Bacillati</taxon>
        <taxon>Actinomycetota</taxon>
        <taxon>Actinomycetes</taxon>
        <taxon>Propionibacteriales</taxon>
        <taxon>Propionibacteriaceae</taxon>
        <taxon>Naumannella</taxon>
    </lineage>
</organism>
<name>A0A7Z0D7D2_9ACTN</name>
<reference evidence="2 3" key="1">
    <citation type="submission" date="2020-07" db="EMBL/GenBank/DDBJ databases">
        <title>Sequencing the genomes of 1000 actinobacteria strains.</title>
        <authorList>
            <person name="Klenk H.-P."/>
        </authorList>
    </citation>
    <scope>NUCLEOTIDE SEQUENCE [LARGE SCALE GENOMIC DNA]</scope>
    <source>
        <strain evidence="2 3">DSM 103164</strain>
    </source>
</reference>
<accession>A0A7Z0D7D2</accession>
<feature type="signal peptide" evidence="1">
    <location>
        <begin position="1"/>
        <end position="24"/>
    </location>
</feature>
<dbReference type="Proteomes" id="UP000527616">
    <property type="component" value="Unassembled WGS sequence"/>
</dbReference>
<dbReference type="EMBL" id="JACBZS010000001">
    <property type="protein sequence ID" value="NYI70224.1"/>
    <property type="molecule type" value="Genomic_DNA"/>
</dbReference>
<dbReference type="AlphaFoldDB" id="A0A7Z0D7D2"/>
<keyword evidence="3" id="KW-1185">Reference proteome</keyword>
<evidence type="ECO:0000313" key="2">
    <source>
        <dbReference type="EMBL" id="NYI70224.1"/>
    </source>
</evidence>
<gene>
    <name evidence="2" type="ORF">GGQ54_000784</name>
</gene>
<feature type="chain" id="PRO_5039391804" evidence="1">
    <location>
        <begin position="25"/>
        <end position="145"/>
    </location>
</feature>
<dbReference type="PROSITE" id="PS51257">
    <property type="entry name" value="PROKAR_LIPOPROTEIN"/>
    <property type="match status" value="1"/>
</dbReference>
<comment type="caution">
    <text evidence="2">The sequence shown here is derived from an EMBL/GenBank/DDBJ whole genome shotgun (WGS) entry which is preliminary data.</text>
</comment>
<evidence type="ECO:0000256" key="1">
    <source>
        <dbReference type="SAM" id="SignalP"/>
    </source>
</evidence>
<sequence>MKSTPGRRLPAAAVGVVLALGALAGCSAAAPPSRPAPSSAQPAPSFGPDVVTLAELGFRNGPVDRVPLPAGVRLAERIDQPNVVTIVITAPPGEEFIAFLADRLPEAGFEVRAASASGIVFSGFGWDGGATAGEATALTLRLRDG</sequence>
<dbReference type="RefSeq" id="WP_179444205.1">
    <property type="nucleotide sequence ID" value="NZ_JACBZS010000001.1"/>
</dbReference>
<keyword evidence="1" id="KW-0732">Signal</keyword>
<protein>
    <submittedName>
        <fullName evidence="2">Uncharacterized protein</fullName>
    </submittedName>
</protein>